<keyword evidence="3" id="KW-1185">Reference proteome</keyword>
<evidence type="ECO:0008006" key="4">
    <source>
        <dbReference type="Google" id="ProtNLM"/>
    </source>
</evidence>
<name>A0A239LN51_9ACTN</name>
<dbReference type="OrthoDB" id="3346200at2"/>
<dbReference type="AlphaFoldDB" id="A0A239LN51"/>
<dbReference type="Gene3D" id="2.120.10.30">
    <property type="entry name" value="TolB, C-terminal domain"/>
    <property type="match status" value="1"/>
</dbReference>
<accession>A0A239LN51</accession>
<sequence>MKELKELAGEMTPARLPDDLWGAGRRLRRRRRLGYAVAAVLVLVLAVTLPEWAAHRRAAIVPADRPGAVPSRVELPHLWQAKVGQWPAGPPGPAALVFFTSKTRYLEGTGVVVGAEGAYRLIYQRIGEGDGLLTPDGRYYVGPGLRLLDLTTGKQRQLSGEPIWGQPLAFSPDGRELLIGVSNDDHVITYGTDNVPDNDPAKPDDLVAVDLRTGAKRYVAVGRFNSYTAAAWSPDGARIAVEGSIGYADNGRRLSVMDARTGAPEWTIDSSARDRELAGRAAWTPDGGLLAMLAFEGCADPCEPERMTDRRWRLELADANTGNIVTRPVPIEGLPDEVVGWRGGDAVLTYSASRTDPEHRTLVALRPDGAVDTLVDTPPGVSNLEVPEDLLRAGSFGRTPPEPSIWAAPAWAYLLVAAPFLVLLWIVRRRRQRRV</sequence>
<evidence type="ECO:0000313" key="3">
    <source>
        <dbReference type="Proteomes" id="UP000198362"/>
    </source>
</evidence>
<gene>
    <name evidence="2" type="ORF">SAMN05421812_104454</name>
</gene>
<dbReference type="EMBL" id="FZPH01000004">
    <property type="protein sequence ID" value="SNT31815.1"/>
    <property type="molecule type" value="Genomic_DNA"/>
</dbReference>
<dbReference type="RefSeq" id="WP_089248350.1">
    <property type="nucleotide sequence ID" value="NZ_FZPH01000004.1"/>
</dbReference>
<dbReference type="SUPFAM" id="SSF82171">
    <property type="entry name" value="DPP6 N-terminal domain-like"/>
    <property type="match status" value="1"/>
</dbReference>
<protein>
    <recommendedName>
        <fullName evidence="4">WD40-like Beta Propeller Repeat</fullName>
    </recommendedName>
</protein>
<organism evidence="2 3">
    <name type="scientific">Asanoa hainanensis</name>
    <dbReference type="NCBI Taxonomy" id="560556"/>
    <lineage>
        <taxon>Bacteria</taxon>
        <taxon>Bacillati</taxon>
        <taxon>Actinomycetota</taxon>
        <taxon>Actinomycetes</taxon>
        <taxon>Micromonosporales</taxon>
        <taxon>Micromonosporaceae</taxon>
        <taxon>Asanoa</taxon>
    </lineage>
</organism>
<proteinExistence type="predicted"/>
<dbReference type="InterPro" id="IPR011042">
    <property type="entry name" value="6-blade_b-propeller_TolB-like"/>
</dbReference>
<evidence type="ECO:0000256" key="1">
    <source>
        <dbReference type="SAM" id="Phobius"/>
    </source>
</evidence>
<keyword evidence="1" id="KW-0812">Transmembrane</keyword>
<feature type="transmembrane region" description="Helical" evidence="1">
    <location>
        <begin position="33"/>
        <end position="53"/>
    </location>
</feature>
<reference evidence="2 3" key="1">
    <citation type="submission" date="2017-06" db="EMBL/GenBank/DDBJ databases">
        <authorList>
            <person name="Kim H.J."/>
            <person name="Triplett B.A."/>
        </authorList>
    </citation>
    <scope>NUCLEOTIDE SEQUENCE [LARGE SCALE GENOMIC DNA]</scope>
    <source>
        <strain evidence="2 3">CGMCC 4.5593</strain>
    </source>
</reference>
<keyword evidence="1" id="KW-0472">Membrane</keyword>
<feature type="transmembrane region" description="Helical" evidence="1">
    <location>
        <begin position="405"/>
        <end position="427"/>
    </location>
</feature>
<dbReference type="Proteomes" id="UP000198362">
    <property type="component" value="Unassembled WGS sequence"/>
</dbReference>
<evidence type="ECO:0000313" key="2">
    <source>
        <dbReference type="EMBL" id="SNT31815.1"/>
    </source>
</evidence>
<keyword evidence="1" id="KW-1133">Transmembrane helix</keyword>